<dbReference type="Pfam" id="PF00149">
    <property type="entry name" value="Metallophos"/>
    <property type="match status" value="1"/>
</dbReference>
<dbReference type="InterPro" id="IPR004843">
    <property type="entry name" value="Calcineurin-like_PHP"/>
</dbReference>
<organism evidence="3 4">
    <name type="scientific">Pycnococcus provasolii</name>
    <dbReference type="NCBI Taxonomy" id="41880"/>
    <lineage>
        <taxon>Eukaryota</taxon>
        <taxon>Viridiplantae</taxon>
        <taxon>Chlorophyta</taxon>
        <taxon>Pseudoscourfieldiophyceae</taxon>
        <taxon>Pseudoscourfieldiales</taxon>
        <taxon>Pycnococcaceae</taxon>
        <taxon>Pycnococcus</taxon>
    </lineage>
</organism>
<comment type="caution">
    <text evidence="3">The sequence shown here is derived from an EMBL/GenBank/DDBJ whole genome shotgun (WGS) entry which is preliminary data.</text>
</comment>
<protein>
    <recommendedName>
        <fullName evidence="2">Calcineurin-like phosphoesterase domain-containing protein</fullName>
    </recommendedName>
</protein>
<evidence type="ECO:0000313" key="4">
    <source>
        <dbReference type="Proteomes" id="UP000660262"/>
    </source>
</evidence>
<feature type="region of interest" description="Disordered" evidence="1">
    <location>
        <begin position="1"/>
        <end position="47"/>
    </location>
</feature>
<dbReference type="Gene3D" id="3.60.21.10">
    <property type="match status" value="1"/>
</dbReference>
<evidence type="ECO:0000256" key="1">
    <source>
        <dbReference type="SAM" id="MobiDB-lite"/>
    </source>
</evidence>
<evidence type="ECO:0000313" key="3">
    <source>
        <dbReference type="EMBL" id="GHP12543.1"/>
    </source>
</evidence>
<dbReference type="PANTHER" id="PTHR36492:SF2">
    <property type="entry name" value="[ACYL-CARRIER-PROTEIN] PHOSPHODIESTERASE PPTH"/>
    <property type="match status" value="1"/>
</dbReference>
<dbReference type="EMBL" id="BNJQ01000043">
    <property type="protein sequence ID" value="GHP12543.1"/>
    <property type="molecule type" value="Genomic_DNA"/>
</dbReference>
<dbReference type="SUPFAM" id="SSF56300">
    <property type="entry name" value="Metallo-dependent phosphatases"/>
    <property type="match status" value="1"/>
</dbReference>
<dbReference type="Proteomes" id="UP000660262">
    <property type="component" value="Unassembled WGS sequence"/>
</dbReference>
<dbReference type="AlphaFoldDB" id="A0A830I0F6"/>
<dbReference type="GO" id="GO:0016787">
    <property type="term" value="F:hydrolase activity"/>
    <property type="evidence" value="ECO:0007669"/>
    <property type="project" value="InterPro"/>
</dbReference>
<dbReference type="InterPro" id="IPR052963">
    <property type="entry name" value="Pantetheine_PDE"/>
</dbReference>
<sequence length="434" mass="48714">MAPTSGAQGGASQRRVSASMSARTSSSDALLASDALPAPPRSRACQGGVGTVDSAVVGSHAAAASASEADESITARRLRVFAISDVHSDFSENMAWVDALPLEENTTDVLIVAGDVSDHALTLQGTLKRFRARFSDVFFTPGNHDLWDEKSSIEKLQRVRDMCRECDIHTLPKWFALPNTSRRLFVVPILSWYHASFDTEPDIDHLASVLPRVQNAMTDFRACQWPSGEQRELNALDESLATYFDALNDAWIRDDDSHYESWTALEDMLNGSDDPLISFSHFLPRIELIPEKRFLFYPHLPKAVGSTFLGDRVVRLTSKRSSAEKRHVHVFGHTHFAWDSTLDDSIRYVQSALCYPSERKQRWGSIAMPRLEHAPVLLFDSDLKDGGGGGGFVGEMPARWSEHYRRTRRDPSNLELAPYVSAMWERRKQRHEQQ</sequence>
<feature type="compositionally biased region" description="Low complexity" evidence="1">
    <location>
        <begin position="14"/>
        <end position="44"/>
    </location>
</feature>
<reference evidence="3" key="1">
    <citation type="submission" date="2020-10" db="EMBL/GenBank/DDBJ databases">
        <title>Unveiling of a novel bifunctional photoreceptor, Dualchrome1, isolated from a cosmopolitan green alga.</title>
        <authorList>
            <person name="Suzuki S."/>
            <person name="Kawachi M."/>
        </authorList>
    </citation>
    <scope>NUCLEOTIDE SEQUENCE</scope>
    <source>
        <strain evidence="3">NIES 2893</strain>
    </source>
</reference>
<proteinExistence type="predicted"/>
<keyword evidence="4" id="KW-1185">Reference proteome</keyword>
<dbReference type="CDD" id="cd00838">
    <property type="entry name" value="MPP_superfamily"/>
    <property type="match status" value="1"/>
</dbReference>
<dbReference type="InterPro" id="IPR029052">
    <property type="entry name" value="Metallo-depent_PP-like"/>
</dbReference>
<name>A0A830I0F6_9CHLO</name>
<accession>A0A830I0F6</accession>
<dbReference type="OrthoDB" id="550558at2759"/>
<feature type="domain" description="Calcineurin-like phosphoesterase" evidence="2">
    <location>
        <begin position="78"/>
        <end position="155"/>
    </location>
</feature>
<evidence type="ECO:0000259" key="2">
    <source>
        <dbReference type="Pfam" id="PF00149"/>
    </source>
</evidence>
<dbReference type="PANTHER" id="PTHR36492">
    <property type="match status" value="1"/>
</dbReference>
<gene>
    <name evidence="3" type="ORF">PPROV_001127100</name>
</gene>